<dbReference type="STRING" id="164328.H3HCS6"/>
<evidence type="ECO:0000256" key="1">
    <source>
        <dbReference type="SAM" id="Phobius"/>
    </source>
</evidence>
<reference evidence="2" key="2">
    <citation type="submission" date="2015-06" db="UniProtKB">
        <authorList>
            <consortium name="EnsemblProtists"/>
        </authorList>
    </citation>
    <scope>IDENTIFICATION</scope>
    <source>
        <strain evidence="2">Pr102</strain>
    </source>
</reference>
<dbReference type="Proteomes" id="UP000005238">
    <property type="component" value="Unassembled WGS sequence"/>
</dbReference>
<feature type="transmembrane region" description="Helical" evidence="1">
    <location>
        <begin position="68"/>
        <end position="91"/>
    </location>
</feature>
<dbReference type="eggNOG" id="ENOG502QRK2">
    <property type="taxonomic scope" value="Eukaryota"/>
</dbReference>
<dbReference type="EMBL" id="DS566040">
    <property type="status" value="NOT_ANNOTATED_CDS"/>
    <property type="molecule type" value="Genomic_DNA"/>
</dbReference>
<keyword evidence="1" id="KW-0812">Transmembrane</keyword>
<feature type="transmembrane region" description="Helical" evidence="1">
    <location>
        <begin position="417"/>
        <end position="444"/>
    </location>
</feature>
<dbReference type="VEuPathDB" id="FungiDB:KRP23_3473"/>
<protein>
    <submittedName>
        <fullName evidence="2">Uncharacterized protein</fullName>
    </submittedName>
</protein>
<dbReference type="PANTHER" id="PTHR35895:SF1">
    <property type="entry name" value="LIPID-BINDING SERUM GLYCOPROTEIN C-TERMINAL DOMAIN-CONTAINING PROTEIN"/>
    <property type="match status" value="1"/>
</dbReference>
<evidence type="ECO:0000313" key="3">
    <source>
        <dbReference type="Proteomes" id="UP000005238"/>
    </source>
</evidence>
<organism evidence="2 3">
    <name type="scientific">Phytophthora ramorum</name>
    <name type="common">Sudden oak death agent</name>
    <dbReference type="NCBI Taxonomy" id="164328"/>
    <lineage>
        <taxon>Eukaryota</taxon>
        <taxon>Sar</taxon>
        <taxon>Stramenopiles</taxon>
        <taxon>Oomycota</taxon>
        <taxon>Peronosporomycetes</taxon>
        <taxon>Peronosporales</taxon>
        <taxon>Peronosporaceae</taxon>
        <taxon>Phytophthora</taxon>
    </lineage>
</organism>
<dbReference type="InterPro" id="IPR022185">
    <property type="entry name" value="DUF3712"/>
</dbReference>
<keyword evidence="1" id="KW-0472">Membrane</keyword>
<dbReference type="VEuPathDB" id="FungiDB:KRP23_3479"/>
<dbReference type="HOGENOM" id="CLU_408618_0_0_1"/>
<dbReference type="InParanoid" id="H3HCS6"/>
<evidence type="ECO:0000313" key="2">
    <source>
        <dbReference type="EnsemblProtists" id="Phyra95474"/>
    </source>
</evidence>
<dbReference type="AlphaFoldDB" id="H3HCS6"/>
<dbReference type="InterPro" id="IPR046368">
    <property type="entry name" value="Tag1"/>
</dbReference>
<dbReference type="EnsemblProtists" id="Phyra95474">
    <property type="protein sequence ID" value="Phyra95474"/>
    <property type="gene ID" value="Phyra95474"/>
</dbReference>
<accession>H3HCS6</accession>
<reference evidence="3" key="1">
    <citation type="journal article" date="2006" name="Science">
        <title>Phytophthora genome sequences uncover evolutionary origins and mechanisms of pathogenesis.</title>
        <authorList>
            <person name="Tyler B.M."/>
            <person name="Tripathy S."/>
            <person name="Zhang X."/>
            <person name="Dehal P."/>
            <person name="Jiang R.H."/>
            <person name="Aerts A."/>
            <person name="Arredondo F.D."/>
            <person name="Baxter L."/>
            <person name="Bensasson D."/>
            <person name="Beynon J.L."/>
            <person name="Chapman J."/>
            <person name="Damasceno C.M."/>
            <person name="Dorrance A.E."/>
            <person name="Dou D."/>
            <person name="Dickerman A.W."/>
            <person name="Dubchak I.L."/>
            <person name="Garbelotto M."/>
            <person name="Gijzen M."/>
            <person name="Gordon S.G."/>
            <person name="Govers F."/>
            <person name="Grunwald N.J."/>
            <person name="Huang W."/>
            <person name="Ivors K.L."/>
            <person name="Jones R.W."/>
            <person name="Kamoun S."/>
            <person name="Krampis K."/>
            <person name="Lamour K.H."/>
            <person name="Lee M.K."/>
            <person name="McDonald W.H."/>
            <person name="Medina M."/>
            <person name="Meijer H.J."/>
            <person name="Nordberg E.K."/>
            <person name="Maclean D.J."/>
            <person name="Ospina-Giraldo M.D."/>
            <person name="Morris P.F."/>
            <person name="Phuntumart V."/>
            <person name="Putnam N.H."/>
            <person name="Rash S."/>
            <person name="Rose J.K."/>
            <person name="Sakihama Y."/>
            <person name="Salamov A.A."/>
            <person name="Savidor A."/>
            <person name="Scheuring C.F."/>
            <person name="Smith B.M."/>
            <person name="Sobral B.W."/>
            <person name="Terry A."/>
            <person name="Torto-Alalibo T.A."/>
            <person name="Win J."/>
            <person name="Xu Z."/>
            <person name="Zhang H."/>
            <person name="Grigoriev I.V."/>
            <person name="Rokhsar D.S."/>
            <person name="Boore J.L."/>
        </authorList>
    </citation>
    <scope>NUCLEOTIDE SEQUENCE [LARGE SCALE GENOMIC DNA]</scope>
    <source>
        <strain evidence="3">Pr102</strain>
    </source>
</reference>
<keyword evidence="3" id="KW-1185">Reference proteome</keyword>
<keyword evidence="1" id="KW-1133">Transmembrane helix</keyword>
<dbReference type="Pfam" id="PF12505">
    <property type="entry name" value="DUF3712"/>
    <property type="match status" value="2"/>
</dbReference>
<dbReference type="VEuPathDB" id="FungiDB:KRP22_3290"/>
<name>H3HCS6_PHYRM</name>
<dbReference type="PANTHER" id="PTHR35895">
    <property type="entry name" value="CHROMOSOME 16, WHOLE GENOME SHOTGUN SEQUENCE"/>
    <property type="match status" value="1"/>
</dbReference>
<proteinExistence type="predicted"/>
<dbReference type="VEuPathDB" id="FungiDB:KRP22_3284"/>
<dbReference type="GO" id="GO:0016020">
    <property type="term" value="C:membrane"/>
    <property type="evidence" value="ECO:0000318"/>
    <property type="project" value="GO_Central"/>
</dbReference>
<sequence length="729" mass="80121">MTPNQCGDKEVRTPVVEDAYYQDATALRLDVTTPATESKKEDDDIPLDKNDRPMVKFFRWRMSRRRRLCIIIGLILLILLIVLLLIFLHYMNEVVLTINYMDVTDIPNDSEIDVTFSVNLQHDVPVSATTNEMTASLIYDGVAFGTVGIEALDIKSGSQNYNLTMNTTMVISDMDGFNAMAEAMMQDETVPITAQAEVDAHAMGLSFNNLNFERTLSLVGFNKFQDLDPEVQHIDLWGCSNGIYEMDVNASVNNPSAMGLQGIGALNMSVYYNNTYLGYAYSEKPELGMPRGLSNQTFRVVMSEDSSALEGVITGFFSGGIEVNVRGDNPYSTEYEQFKEAIAKVNMTVEYDDGLNDVSFNTSTQVAYREPSFVRLNVDATDTKEGKESEGQEALLDSDIKPLKKFLWWHMTKRQRILVIVGLVLLLLLVLFFIVWFAIIPAVIRHYASSVQMTLNYIDIVNIPDNATLAVDLSLNIQHDVGIAATTDNTTVSLLFGGAVFATLPFPGLGLKTGSQNYNITIDAEMPITDQSAFNTMSDALMNEPEITLTASTSFDAHALGMSFSGINFERELPLEGFASFSDPEPVVENIELTTCTSEEYLININVTLVNTARMGLDGIGALNMSLYNGNEYLGYALSQKPELGIPRGMSDQSYLVTVDANTVSITSMVLPALTGTTQFYIVGNNPYITTHGQFVEALNNVNMSVPSSSGSFSAMNVGSSCSLVSLLG</sequence>